<feature type="region of interest" description="Disordered" evidence="1">
    <location>
        <begin position="1"/>
        <end position="43"/>
    </location>
</feature>
<evidence type="ECO:0000313" key="2">
    <source>
        <dbReference type="EMBL" id="GFO06735.1"/>
    </source>
</evidence>
<evidence type="ECO:0000256" key="1">
    <source>
        <dbReference type="SAM" id="MobiDB-lite"/>
    </source>
</evidence>
<dbReference type="AlphaFoldDB" id="A0AAV4AIU1"/>
<accession>A0AAV4AIU1</accession>
<organism evidence="2 3">
    <name type="scientific">Plakobranchus ocellatus</name>
    <dbReference type="NCBI Taxonomy" id="259542"/>
    <lineage>
        <taxon>Eukaryota</taxon>
        <taxon>Metazoa</taxon>
        <taxon>Spiralia</taxon>
        <taxon>Lophotrochozoa</taxon>
        <taxon>Mollusca</taxon>
        <taxon>Gastropoda</taxon>
        <taxon>Heterobranchia</taxon>
        <taxon>Euthyneura</taxon>
        <taxon>Panpulmonata</taxon>
        <taxon>Sacoglossa</taxon>
        <taxon>Placobranchoidea</taxon>
        <taxon>Plakobranchidae</taxon>
        <taxon>Plakobranchus</taxon>
    </lineage>
</organism>
<sequence>MFSSMVLSKNFRKKSTRREQLFNSSNTDPVRENTKTKKNQTRVNENTSNAVLLLSSFSVKTESKSSNIICASPPQRRRVEPGADQYLTYE</sequence>
<keyword evidence="3" id="KW-1185">Reference proteome</keyword>
<comment type="caution">
    <text evidence="2">The sequence shown here is derived from an EMBL/GenBank/DDBJ whole genome shotgun (WGS) entry which is preliminary data.</text>
</comment>
<proteinExistence type="predicted"/>
<protein>
    <submittedName>
        <fullName evidence="2">Uncharacterized protein</fullName>
    </submittedName>
</protein>
<dbReference type="EMBL" id="BLXT01003783">
    <property type="protein sequence ID" value="GFO06735.1"/>
    <property type="molecule type" value="Genomic_DNA"/>
</dbReference>
<evidence type="ECO:0000313" key="3">
    <source>
        <dbReference type="Proteomes" id="UP000735302"/>
    </source>
</evidence>
<dbReference type="Proteomes" id="UP000735302">
    <property type="component" value="Unassembled WGS sequence"/>
</dbReference>
<gene>
    <name evidence="2" type="ORF">PoB_003324000</name>
</gene>
<name>A0AAV4AIU1_9GAST</name>
<reference evidence="2 3" key="1">
    <citation type="journal article" date="2021" name="Elife">
        <title>Chloroplast acquisition without the gene transfer in kleptoplastic sea slugs, Plakobranchus ocellatus.</title>
        <authorList>
            <person name="Maeda T."/>
            <person name="Takahashi S."/>
            <person name="Yoshida T."/>
            <person name="Shimamura S."/>
            <person name="Takaki Y."/>
            <person name="Nagai Y."/>
            <person name="Toyoda A."/>
            <person name="Suzuki Y."/>
            <person name="Arimoto A."/>
            <person name="Ishii H."/>
            <person name="Satoh N."/>
            <person name="Nishiyama T."/>
            <person name="Hasebe M."/>
            <person name="Maruyama T."/>
            <person name="Minagawa J."/>
            <person name="Obokata J."/>
            <person name="Shigenobu S."/>
        </authorList>
    </citation>
    <scope>NUCLEOTIDE SEQUENCE [LARGE SCALE GENOMIC DNA]</scope>
</reference>